<accession>A0A484G1F2</accession>
<reference evidence="3" key="2">
    <citation type="journal article" date="2019" name="Mol. Plant Microbe Interact.">
        <title>Genome sequence resources for four phytopathogenic fungi from the Colletotrichum orbiculare species complex.</title>
        <authorList>
            <person name="Gan P."/>
            <person name="Tsushima A."/>
            <person name="Narusaka M."/>
            <person name="Narusaka Y."/>
            <person name="Takano Y."/>
            <person name="Kubo Y."/>
            <person name="Shirasu K."/>
        </authorList>
    </citation>
    <scope>GENOME REANNOTATION</scope>
    <source>
        <strain evidence="3">104-T / ATCC 96160 / CBS 514.97 / LARS 414 / MAFF 240422</strain>
    </source>
</reference>
<sequence length="243" mass="26159">MTLVNKCETGLQLEARIEGASGVVTGKELDTLYDVTARGGWSLPFSLLLSHTIHQRILDAAHLPMLLRSVRAALFPNNAPGVSTLKAPSSDEELRALRSRSASALLGTVPPWLARLYLGGRRPGPRWRSGPESTGAAKERADASEGDTGATSRDENVETVATSSGDGKGMDDGSGTKSPRGGDGDEDQQQMLSDIEEGILDLFSDEYCNKHLIYGMLELVLVRLFPELAEKGTAELLQERLNL</sequence>
<keyword evidence="3" id="KW-1185">Reference proteome</keyword>
<evidence type="ECO:0000313" key="2">
    <source>
        <dbReference type="EMBL" id="TDZ24022.1"/>
    </source>
</evidence>
<comment type="caution">
    <text evidence="2">The sequence shown here is derived from an EMBL/GenBank/DDBJ whole genome shotgun (WGS) entry which is preliminary data.</text>
</comment>
<name>A0A484G1F2_COLOR</name>
<dbReference type="Proteomes" id="UP000014480">
    <property type="component" value="Unassembled WGS sequence"/>
</dbReference>
<evidence type="ECO:0000313" key="3">
    <source>
        <dbReference type="Proteomes" id="UP000014480"/>
    </source>
</evidence>
<evidence type="ECO:0000256" key="1">
    <source>
        <dbReference type="SAM" id="MobiDB-lite"/>
    </source>
</evidence>
<proteinExistence type="predicted"/>
<dbReference type="STRING" id="1213857.A0A484G1F2"/>
<dbReference type="OrthoDB" id="5582218at2759"/>
<reference evidence="3" key="1">
    <citation type="journal article" date="2013" name="New Phytol.">
        <title>Comparative genomic and transcriptomic analyses reveal the hemibiotrophic stage shift of Colletotrichum fungi.</title>
        <authorList>
            <person name="Gan P."/>
            <person name="Ikeda K."/>
            <person name="Irieda H."/>
            <person name="Narusaka M."/>
            <person name="O'Connell R.J."/>
            <person name="Narusaka Y."/>
            <person name="Takano Y."/>
            <person name="Kubo Y."/>
            <person name="Shirasu K."/>
        </authorList>
    </citation>
    <scope>NUCLEOTIDE SEQUENCE [LARGE SCALE GENOMIC DNA]</scope>
    <source>
        <strain evidence="3">104-T / ATCC 96160 / CBS 514.97 / LARS 414 / MAFF 240422</strain>
    </source>
</reference>
<protein>
    <recommendedName>
        <fullName evidence="4">PXA domain-containing protein</fullName>
    </recommendedName>
</protein>
<dbReference type="EMBL" id="AMCV02000005">
    <property type="protein sequence ID" value="TDZ24022.1"/>
    <property type="molecule type" value="Genomic_DNA"/>
</dbReference>
<feature type="region of interest" description="Disordered" evidence="1">
    <location>
        <begin position="123"/>
        <end position="188"/>
    </location>
</feature>
<organism evidence="2 3">
    <name type="scientific">Colletotrichum orbiculare (strain 104-T / ATCC 96160 / CBS 514.97 / LARS 414 / MAFF 240422)</name>
    <name type="common">Cucumber anthracnose fungus</name>
    <name type="synonym">Colletotrichum lagenarium</name>
    <dbReference type="NCBI Taxonomy" id="1213857"/>
    <lineage>
        <taxon>Eukaryota</taxon>
        <taxon>Fungi</taxon>
        <taxon>Dikarya</taxon>
        <taxon>Ascomycota</taxon>
        <taxon>Pezizomycotina</taxon>
        <taxon>Sordariomycetes</taxon>
        <taxon>Hypocreomycetidae</taxon>
        <taxon>Glomerellales</taxon>
        <taxon>Glomerellaceae</taxon>
        <taxon>Colletotrichum</taxon>
        <taxon>Colletotrichum orbiculare species complex</taxon>
    </lineage>
</organism>
<dbReference type="AlphaFoldDB" id="A0A484G1F2"/>
<gene>
    <name evidence="2" type="ORF">Cob_v002899</name>
</gene>
<evidence type="ECO:0008006" key="4">
    <source>
        <dbReference type="Google" id="ProtNLM"/>
    </source>
</evidence>